<proteinExistence type="predicted"/>
<evidence type="ECO:0000256" key="3">
    <source>
        <dbReference type="ARBA" id="ARBA00022553"/>
    </source>
</evidence>
<dbReference type="InterPro" id="IPR050640">
    <property type="entry name" value="Bact_2-comp_sensor_kinase"/>
</dbReference>
<dbReference type="PANTHER" id="PTHR34220:SF7">
    <property type="entry name" value="SENSOR HISTIDINE KINASE YPDA"/>
    <property type="match status" value="1"/>
</dbReference>
<dbReference type="CDD" id="cd12912">
    <property type="entry name" value="PDC2_MCP_like"/>
    <property type="match status" value="1"/>
</dbReference>
<dbReference type="Pfam" id="PF00672">
    <property type="entry name" value="HAMP"/>
    <property type="match status" value="1"/>
</dbReference>
<keyword evidence="3" id="KW-0597">Phosphoprotein</keyword>
<dbReference type="SMART" id="SM00304">
    <property type="entry name" value="HAMP"/>
    <property type="match status" value="1"/>
</dbReference>
<dbReference type="InterPro" id="IPR003594">
    <property type="entry name" value="HATPase_dom"/>
</dbReference>
<dbReference type="Gene3D" id="3.30.565.10">
    <property type="entry name" value="Histidine kinase-like ATPase, C-terminal domain"/>
    <property type="match status" value="1"/>
</dbReference>
<name>A0ABW5QW30_9BACL</name>
<dbReference type="Pfam" id="PF02518">
    <property type="entry name" value="HATPase_c"/>
    <property type="match status" value="1"/>
</dbReference>
<dbReference type="EC" id="2.7.13.3" evidence="11"/>
<evidence type="ECO:0000256" key="4">
    <source>
        <dbReference type="ARBA" id="ARBA00022679"/>
    </source>
</evidence>
<keyword evidence="6 11" id="KW-0418">Kinase</keyword>
<keyword evidence="7 9" id="KW-1133">Transmembrane helix</keyword>
<evidence type="ECO:0000256" key="2">
    <source>
        <dbReference type="ARBA" id="ARBA00022475"/>
    </source>
</evidence>
<dbReference type="EMBL" id="JBHUMY010000009">
    <property type="protein sequence ID" value="MFD2660587.1"/>
    <property type="molecule type" value="Genomic_DNA"/>
</dbReference>
<dbReference type="InterPro" id="IPR033479">
    <property type="entry name" value="dCache_1"/>
</dbReference>
<dbReference type="Proteomes" id="UP001597493">
    <property type="component" value="Unassembled WGS sequence"/>
</dbReference>
<dbReference type="CDD" id="cd18773">
    <property type="entry name" value="PDC1_HK_sensor"/>
    <property type="match status" value="1"/>
</dbReference>
<evidence type="ECO:0000256" key="8">
    <source>
        <dbReference type="ARBA" id="ARBA00023136"/>
    </source>
</evidence>
<evidence type="ECO:0000256" key="7">
    <source>
        <dbReference type="ARBA" id="ARBA00022989"/>
    </source>
</evidence>
<organism evidence="11 12">
    <name type="scientific">Paenibacillus thailandensis</name>
    <dbReference type="NCBI Taxonomy" id="393250"/>
    <lineage>
        <taxon>Bacteria</taxon>
        <taxon>Bacillati</taxon>
        <taxon>Bacillota</taxon>
        <taxon>Bacilli</taxon>
        <taxon>Bacillales</taxon>
        <taxon>Paenibacillaceae</taxon>
        <taxon>Paenibacillus</taxon>
    </lineage>
</organism>
<gene>
    <name evidence="11" type="ORF">ACFSW5_09990</name>
</gene>
<dbReference type="InterPro" id="IPR010559">
    <property type="entry name" value="Sig_transdc_His_kin_internal"/>
</dbReference>
<evidence type="ECO:0000313" key="12">
    <source>
        <dbReference type="Proteomes" id="UP001597493"/>
    </source>
</evidence>
<feature type="domain" description="HAMP" evidence="10">
    <location>
        <begin position="337"/>
        <end position="389"/>
    </location>
</feature>
<dbReference type="Pfam" id="PF06580">
    <property type="entry name" value="His_kinase"/>
    <property type="match status" value="1"/>
</dbReference>
<evidence type="ECO:0000259" key="10">
    <source>
        <dbReference type="PROSITE" id="PS50885"/>
    </source>
</evidence>
<accession>A0ABW5QW30</accession>
<dbReference type="Gene3D" id="3.30.450.20">
    <property type="entry name" value="PAS domain"/>
    <property type="match status" value="1"/>
</dbReference>
<dbReference type="Gene3D" id="6.10.340.10">
    <property type="match status" value="1"/>
</dbReference>
<dbReference type="RefSeq" id="WP_379272167.1">
    <property type="nucleotide sequence ID" value="NZ_JBHUGT010000028.1"/>
</dbReference>
<dbReference type="GO" id="GO:0004673">
    <property type="term" value="F:protein histidine kinase activity"/>
    <property type="evidence" value="ECO:0007669"/>
    <property type="project" value="UniProtKB-EC"/>
</dbReference>
<feature type="transmembrane region" description="Helical" evidence="9">
    <location>
        <begin position="313"/>
        <end position="335"/>
    </location>
</feature>
<protein>
    <submittedName>
        <fullName evidence="11">Sensor histidine kinase</fullName>
        <ecNumber evidence="11">2.7.13.3</ecNumber>
    </submittedName>
</protein>
<keyword evidence="12" id="KW-1185">Reference proteome</keyword>
<reference evidence="12" key="1">
    <citation type="journal article" date="2019" name="Int. J. Syst. Evol. Microbiol.">
        <title>The Global Catalogue of Microorganisms (GCM) 10K type strain sequencing project: providing services to taxonomists for standard genome sequencing and annotation.</title>
        <authorList>
            <consortium name="The Broad Institute Genomics Platform"/>
            <consortium name="The Broad Institute Genome Sequencing Center for Infectious Disease"/>
            <person name="Wu L."/>
            <person name="Ma J."/>
        </authorList>
    </citation>
    <scope>NUCLEOTIDE SEQUENCE [LARGE SCALE GENOMIC DNA]</scope>
    <source>
        <strain evidence="12">TISTR 1827</strain>
    </source>
</reference>
<keyword evidence="5 9" id="KW-0812">Transmembrane</keyword>
<keyword evidence="8 9" id="KW-0472">Membrane</keyword>
<evidence type="ECO:0000313" key="11">
    <source>
        <dbReference type="EMBL" id="MFD2660587.1"/>
    </source>
</evidence>
<comment type="caution">
    <text evidence="11">The sequence shown here is derived from an EMBL/GenBank/DDBJ whole genome shotgun (WGS) entry which is preliminary data.</text>
</comment>
<dbReference type="SUPFAM" id="SSF55874">
    <property type="entry name" value="ATPase domain of HSP90 chaperone/DNA topoisomerase II/histidine kinase"/>
    <property type="match status" value="1"/>
</dbReference>
<keyword evidence="4 11" id="KW-0808">Transferase</keyword>
<dbReference type="Pfam" id="PF02743">
    <property type="entry name" value="dCache_1"/>
    <property type="match status" value="1"/>
</dbReference>
<evidence type="ECO:0000256" key="1">
    <source>
        <dbReference type="ARBA" id="ARBA00004651"/>
    </source>
</evidence>
<keyword evidence="2" id="KW-1003">Cell membrane</keyword>
<dbReference type="InterPro" id="IPR036890">
    <property type="entry name" value="HATPase_C_sf"/>
</dbReference>
<dbReference type="CDD" id="cd06225">
    <property type="entry name" value="HAMP"/>
    <property type="match status" value="1"/>
</dbReference>
<evidence type="ECO:0000256" key="6">
    <source>
        <dbReference type="ARBA" id="ARBA00022777"/>
    </source>
</evidence>
<dbReference type="SUPFAM" id="SSF158472">
    <property type="entry name" value="HAMP domain-like"/>
    <property type="match status" value="1"/>
</dbReference>
<dbReference type="InterPro" id="IPR003660">
    <property type="entry name" value="HAMP_dom"/>
</dbReference>
<sequence>MPNSGGFGKRAGGVLAAFIRWLELNNWPIRYKYILLFAMIGIVPAVCLGLLIGWAVGATVDKQVNEHTAQLIGNVNESLDNHVSNVQNITYFIAFNPDIQRFLDEGSAAFESEQRLYETKRFLQGFTTLYPEIAGILVVSAKGDYLSNEMYARTDRPLTEEIWYREAVDGKGIFRMLGHPAGRNVTSHANYKDDEVVSAVRAVLDPDTQRPDGVVLIDLKLRVIAETVRDVRLGKSGFLTVVDASGDTIYAPRGNADAAGFSREPLLGADSGVFTEEVQGKRMQLIFQKSSFTGWTTVGVFPLKESVREIRHINAYLVSFVFLLCLLGIAASYYLSHSISRPIVQLASFMRKVEEGNMNIRYISKRQDEVGMLGRSFNTMLAQINRLIGQVGEEQRLKREAELRSLQAHIQPHFLYNTLDTIQWLARKDGAVEAAEVVESLSRLFRIGLSKGKEIVPLQSEIDHIESYLRIQKTRYKDKLNYSIDVEAELPELQVLKIMLQPIVENAIYHGIKERRGPGFIRIRAELEQGRRALLLIVEDDGKGMPADRLDALRRMLDNGALRQDREEPAFAADLNAPSPGSTGGSYGLANVQERLRLSFGEHYGIALESEIGRGTKVTIRHPIIRKEAYAE</sequence>
<feature type="transmembrane region" description="Helical" evidence="9">
    <location>
        <begin position="33"/>
        <end position="56"/>
    </location>
</feature>
<dbReference type="PROSITE" id="PS50885">
    <property type="entry name" value="HAMP"/>
    <property type="match status" value="1"/>
</dbReference>
<comment type="subcellular location">
    <subcellularLocation>
        <location evidence="1">Cell membrane</location>
        <topology evidence="1">Multi-pass membrane protein</topology>
    </subcellularLocation>
</comment>
<dbReference type="PANTHER" id="PTHR34220">
    <property type="entry name" value="SENSOR HISTIDINE KINASE YPDA"/>
    <property type="match status" value="1"/>
</dbReference>
<dbReference type="SMART" id="SM00387">
    <property type="entry name" value="HATPase_c"/>
    <property type="match status" value="1"/>
</dbReference>
<evidence type="ECO:0000256" key="5">
    <source>
        <dbReference type="ARBA" id="ARBA00022692"/>
    </source>
</evidence>
<evidence type="ECO:0000256" key="9">
    <source>
        <dbReference type="SAM" id="Phobius"/>
    </source>
</evidence>